<dbReference type="EMBL" id="JASAOG010000102">
    <property type="protein sequence ID" value="KAK0051563.1"/>
    <property type="molecule type" value="Genomic_DNA"/>
</dbReference>
<proteinExistence type="predicted"/>
<evidence type="ECO:0000313" key="1">
    <source>
        <dbReference type="EMBL" id="KAK0051563.1"/>
    </source>
</evidence>
<keyword evidence="2" id="KW-1185">Reference proteome</keyword>
<reference evidence="1" key="1">
    <citation type="journal article" date="2023" name="PLoS Negl. Trop. Dis.">
        <title>A genome sequence for Biomphalaria pfeifferi, the major vector snail for the human-infecting parasite Schistosoma mansoni.</title>
        <authorList>
            <person name="Bu L."/>
            <person name="Lu L."/>
            <person name="Laidemitt M.R."/>
            <person name="Zhang S.M."/>
            <person name="Mutuku M."/>
            <person name="Mkoji G."/>
            <person name="Steinauer M."/>
            <person name="Loker E.S."/>
        </authorList>
    </citation>
    <scope>NUCLEOTIDE SEQUENCE</scope>
    <source>
        <strain evidence="1">KasaAsao</strain>
    </source>
</reference>
<name>A0AAD8BCR3_BIOPF</name>
<dbReference type="AlphaFoldDB" id="A0AAD8BCR3"/>
<dbReference type="Proteomes" id="UP001233172">
    <property type="component" value="Unassembled WGS sequence"/>
</dbReference>
<reference evidence="1" key="2">
    <citation type="submission" date="2023-04" db="EMBL/GenBank/DDBJ databases">
        <authorList>
            <person name="Bu L."/>
            <person name="Lu L."/>
            <person name="Laidemitt M.R."/>
            <person name="Zhang S.M."/>
            <person name="Mutuku M."/>
            <person name="Mkoji G."/>
            <person name="Steinauer M."/>
            <person name="Loker E.S."/>
        </authorList>
    </citation>
    <scope>NUCLEOTIDE SEQUENCE</scope>
    <source>
        <strain evidence="1">KasaAsao</strain>
        <tissue evidence="1">Whole Snail</tissue>
    </source>
</reference>
<gene>
    <name evidence="1" type="ORF">Bpfe_018952</name>
</gene>
<evidence type="ECO:0000313" key="2">
    <source>
        <dbReference type="Proteomes" id="UP001233172"/>
    </source>
</evidence>
<sequence>MDIYYCNVPSRSNLARNWNIFAVLNHTYRDQNILKFEDYKITSPWYAAPIYENETFWCIPNSISLCNNSILLNRECLSFLPYSLPKMVHSDSFCKNCSASEVDLEPPAIPNVSILPDMEMLHATSKPWIDAKCDMSPNATLRGANCHFVRCNHRFGVYLYNGTCRQFHLLFIAFQLNPSMFSYGQKEDILNYITFYLTTVLNINLLGTVRPLMSFYNEKIRQNMTVATFMLDFNSSALEDLFYYTYRDGLSALAAQLRAYVTQQARPNLKKTGVISFVNKATLKESIDNIEWSSPETVLRLSFCCEQNPKMIRFHLFLFRPLEKVHVLCLCRFSYTSRFLINSCFEVPGCEFQCYDEIIFRHSNTNNVALIYSIRDFDRYWFTRSATGLEIRIAFTSADLYVRD</sequence>
<protein>
    <submittedName>
        <fullName evidence="1">Uncharacterized protein</fullName>
    </submittedName>
</protein>
<organism evidence="1 2">
    <name type="scientific">Biomphalaria pfeifferi</name>
    <name type="common">Bloodfluke planorb</name>
    <name type="synonym">Freshwater snail</name>
    <dbReference type="NCBI Taxonomy" id="112525"/>
    <lineage>
        <taxon>Eukaryota</taxon>
        <taxon>Metazoa</taxon>
        <taxon>Spiralia</taxon>
        <taxon>Lophotrochozoa</taxon>
        <taxon>Mollusca</taxon>
        <taxon>Gastropoda</taxon>
        <taxon>Heterobranchia</taxon>
        <taxon>Euthyneura</taxon>
        <taxon>Panpulmonata</taxon>
        <taxon>Hygrophila</taxon>
        <taxon>Lymnaeoidea</taxon>
        <taxon>Planorbidae</taxon>
        <taxon>Biomphalaria</taxon>
    </lineage>
</organism>
<accession>A0AAD8BCR3</accession>
<comment type="caution">
    <text evidence="1">The sequence shown here is derived from an EMBL/GenBank/DDBJ whole genome shotgun (WGS) entry which is preliminary data.</text>
</comment>